<feature type="short sequence motif" description="Histidine triad motif" evidence="2 3">
    <location>
        <begin position="98"/>
        <end position="102"/>
    </location>
</feature>
<dbReference type="Pfam" id="PF01230">
    <property type="entry name" value="HIT"/>
    <property type="match status" value="1"/>
</dbReference>
<dbReference type="OrthoDB" id="9784774at2"/>
<evidence type="ECO:0000256" key="2">
    <source>
        <dbReference type="PIRSR" id="PIRSR601310-3"/>
    </source>
</evidence>
<keyword evidence="6" id="KW-1185">Reference proteome</keyword>
<evidence type="ECO:0000259" key="4">
    <source>
        <dbReference type="PROSITE" id="PS51084"/>
    </source>
</evidence>
<sequence length="117" mass="12985">MRKEDCLFCKIVAGEIPSTKVYEDERVLAFEDVSPQMPVHTLIVPKDHYDNIGDGVPDEELGYLFNTVRKVADIKGIAESGYRVIVNTNNDAQQSVHHLHVHVLGGAPMNSGDPSRK</sequence>
<dbReference type="AlphaFoldDB" id="A0A369LVT2"/>
<comment type="caution">
    <text evidence="5">The sequence shown here is derived from an EMBL/GenBank/DDBJ whole genome shotgun (WGS) entry which is preliminary data.</text>
</comment>
<dbReference type="Gene3D" id="3.30.428.10">
    <property type="entry name" value="HIT-like"/>
    <property type="match status" value="1"/>
</dbReference>
<gene>
    <name evidence="5" type="ORF">C1877_11485</name>
</gene>
<feature type="domain" description="HIT" evidence="4">
    <location>
        <begin position="7"/>
        <end position="116"/>
    </location>
</feature>
<dbReference type="GO" id="GO:0003824">
    <property type="term" value="F:catalytic activity"/>
    <property type="evidence" value="ECO:0007669"/>
    <property type="project" value="InterPro"/>
</dbReference>
<dbReference type="SUPFAM" id="SSF54197">
    <property type="entry name" value="HIT-like"/>
    <property type="match status" value="1"/>
</dbReference>
<evidence type="ECO:0000256" key="1">
    <source>
        <dbReference type="PIRSR" id="PIRSR601310-1"/>
    </source>
</evidence>
<evidence type="ECO:0000313" key="6">
    <source>
        <dbReference type="Proteomes" id="UP000254000"/>
    </source>
</evidence>
<dbReference type="InterPro" id="IPR001310">
    <property type="entry name" value="Histidine_triad_HIT"/>
</dbReference>
<dbReference type="CDD" id="cd01276">
    <property type="entry name" value="PKCI_related"/>
    <property type="match status" value="1"/>
</dbReference>
<dbReference type="PROSITE" id="PS51084">
    <property type="entry name" value="HIT_2"/>
    <property type="match status" value="1"/>
</dbReference>
<dbReference type="InterPro" id="IPR019808">
    <property type="entry name" value="Histidine_triad_CS"/>
</dbReference>
<dbReference type="InterPro" id="IPR011146">
    <property type="entry name" value="HIT-like"/>
</dbReference>
<feature type="active site" description="Tele-AMP-histidine intermediate" evidence="1">
    <location>
        <position position="100"/>
    </location>
</feature>
<dbReference type="Proteomes" id="UP000254000">
    <property type="component" value="Unassembled WGS sequence"/>
</dbReference>
<dbReference type="PANTHER" id="PTHR23089">
    <property type="entry name" value="HISTIDINE TRIAD HIT PROTEIN"/>
    <property type="match status" value="1"/>
</dbReference>
<protein>
    <submittedName>
        <fullName evidence="5">Histidine triad nucleotide-binding protein</fullName>
    </submittedName>
</protein>
<dbReference type="InterPro" id="IPR036265">
    <property type="entry name" value="HIT-like_sf"/>
</dbReference>
<organism evidence="5 6">
    <name type="scientific">Gordonibacter pamelaeae</name>
    <dbReference type="NCBI Taxonomy" id="471189"/>
    <lineage>
        <taxon>Bacteria</taxon>
        <taxon>Bacillati</taxon>
        <taxon>Actinomycetota</taxon>
        <taxon>Coriobacteriia</taxon>
        <taxon>Eggerthellales</taxon>
        <taxon>Eggerthellaceae</taxon>
        <taxon>Gordonibacter</taxon>
    </lineage>
</organism>
<proteinExistence type="predicted"/>
<dbReference type="PROSITE" id="PS00892">
    <property type="entry name" value="HIT_1"/>
    <property type="match status" value="1"/>
</dbReference>
<accession>A0A369LVT2</accession>
<name>A0A369LVT2_9ACTN</name>
<evidence type="ECO:0000256" key="3">
    <source>
        <dbReference type="PROSITE-ProRule" id="PRU00464"/>
    </source>
</evidence>
<evidence type="ECO:0000313" key="5">
    <source>
        <dbReference type="EMBL" id="RDB63490.1"/>
    </source>
</evidence>
<dbReference type="GeneID" id="78360314"/>
<dbReference type="EMBL" id="PPTS01000007">
    <property type="protein sequence ID" value="RDB63490.1"/>
    <property type="molecule type" value="Genomic_DNA"/>
</dbReference>
<dbReference type="RefSeq" id="WP_015538813.1">
    <property type="nucleotide sequence ID" value="NZ_CABMMS010000007.1"/>
</dbReference>
<dbReference type="PRINTS" id="PR00332">
    <property type="entry name" value="HISTRIAD"/>
</dbReference>
<reference evidence="5 6" key="1">
    <citation type="journal article" date="2018" name="Elife">
        <title>Discovery and characterization of a prevalent human gut bacterial enzyme sufficient for the inactivation of a family of plant toxins.</title>
        <authorList>
            <person name="Koppel N."/>
            <person name="Bisanz J.E."/>
            <person name="Pandelia M.E."/>
            <person name="Turnbaugh P.J."/>
            <person name="Balskus E.P."/>
        </authorList>
    </citation>
    <scope>NUCLEOTIDE SEQUENCE [LARGE SCALE GENOMIC DNA]</scope>
    <source>
        <strain evidence="5 6">3C</strain>
    </source>
</reference>